<dbReference type="RefSeq" id="WP_034434111.1">
    <property type="nucleotide sequence ID" value="NZ_CBTK010000223.1"/>
</dbReference>
<reference evidence="2 3" key="1">
    <citation type="journal article" date="2014" name="ISME J.">
        <title>Candidatus Competibacter-lineage genomes retrieved from metagenomes reveal functional metabolic diversity.</title>
        <authorList>
            <person name="McIlroy S.J."/>
            <person name="Albertsen M."/>
            <person name="Andresen E.K."/>
            <person name="Saunders A.M."/>
            <person name="Kristiansen R."/>
            <person name="Stokholm-Bjerregaard M."/>
            <person name="Nielsen K.L."/>
            <person name="Nielsen P.H."/>
        </authorList>
    </citation>
    <scope>NUCLEOTIDE SEQUENCE [LARGE SCALE GENOMIC DNA]</scope>
    <source>
        <strain evidence="2 3">Run_B_J11</strain>
    </source>
</reference>
<gene>
    <name evidence="2" type="ORF">BN874_30043</name>
</gene>
<evidence type="ECO:0000256" key="1">
    <source>
        <dbReference type="SAM" id="Phobius"/>
    </source>
</evidence>
<dbReference type="InterPro" id="IPR025333">
    <property type="entry name" value="DUF4239"/>
</dbReference>
<accession>A0A7U7GD17</accession>
<evidence type="ECO:0000313" key="2">
    <source>
        <dbReference type="EMBL" id="CDH45911.1"/>
    </source>
</evidence>
<sequence length="259" mass="28320">MDYAIFAFLITLGLFLGMLLLLDLGRRIGIRRRAQDPDGATAGTGAVDGAVFALLGLLIAFTFSGAASRFDTRRNLIVEEANDIGTAYLRINLLPASAQPELRESVRRYVDARLEAYRKLPDVEAAKVELAKAAQLQNEIWNQAIAAGRLEGAQPAATMLLLPALNQMFDITTTRTMATQMHPPKIIFAMLFVLALASSLLAGYGMAGGKSRNWIHMGGFALIMAFAIYVILDLEYPRIGLIRVDAFDQVIMEVRAGMK</sequence>
<keyword evidence="3" id="KW-1185">Reference proteome</keyword>
<protein>
    <recommendedName>
        <fullName evidence="4">DUF4239 domain-containing protein</fullName>
    </recommendedName>
</protein>
<keyword evidence="1" id="KW-1133">Transmembrane helix</keyword>
<evidence type="ECO:0000313" key="3">
    <source>
        <dbReference type="Proteomes" id="UP000019184"/>
    </source>
</evidence>
<dbReference type="Proteomes" id="UP000019184">
    <property type="component" value="Unassembled WGS sequence"/>
</dbReference>
<proteinExistence type="predicted"/>
<evidence type="ECO:0008006" key="4">
    <source>
        <dbReference type="Google" id="ProtNLM"/>
    </source>
</evidence>
<feature type="transmembrane region" description="Helical" evidence="1">
    <location>
        <begin position="186"/>
        <end position="207"/>
    </location>
</feature>
<keyword evidence="1" id="KW-0812">Transmembrane</keyword>
<dbReference type="EMBL" id="CBTK010000223">
    <property type="protein sequence ID" value="CDH45911.1"/>
    <property type="molecule type" value="Genomic_DNA"/>
</dbReference>
<feature type="transmembrane region" description="Helical" evidence="1">
    <location>
        <begin position="213"/>
        <end position="232"/>
    </location>
</feature>
<organism evidence="2 3">
    <name type="scientific">Candidatus Contendobacter odensis Run_B_J11</name>
    <dbReference type="NCBI Taxonomy" id="1400861"/>
    <lineage>
        <taxon>Bacteria</taxon>
        <taxon>Pseudomonadati</taxon>
        <taxon>Pseudomonadota</taxon>
        <taxon>Gammaproteobacteria</taxon>
        <taxon>Candidatus Competibacteraceae</taxon>
        <taxon>Candidatus Contendibacter</taxon>
    </lineage>
</organism>
<dbReference type="OrthoDB" id="116415at2"/>
<comment type="caution">
    <text evidence="2">The sequence shown here is derived from an EMBL/GenBank/DDBJ whole genome shotgun (WGS) entry which is preliminary data.</text>
</comment>
<keyword evidence="1" id="KW-0472">Membrane</keyword>
<feature type="transmembrane region" description="Helical" evidence="1">
    <location>
        <begin position="51"/>
        <end position="70"/>
    </location>
</feature>
<name>A0A7U7GD17_9GAMM</name>
<dbReference type="Pfam" id="PF14023">
    <property type="entry name" value="Bestrophin-like"/>
    <property type="match status" value="1"/>
</dbReference>
<dbReference type="AlphaFoldDB" id="A0A7U7GD17"/>